<keyword evidence="4 7" id="KW-0812">Transmembrane</keyword>
<name>A0A0M2UTF9_9BACT</name>
<dbReference type="Pfam" id="PF13727">
    <property type="entry name" value="CoA_binding_3"/>
    <property type="match status" value="1"/>
</dbReference>
<comment type="subcellular location">
    <subcellularLocation>
        <location evidence="1">Membrane</location>
        <topology evidence="1">Multi-pass membrane protein</topology>
    </subcellularLocation>
</comment>
<dbReference type="PANTHER" id="PTHR30576">
    <property type="entry name" value="COLANIC BIOSYNTHESIS UDP-GLUCOSE LIPID CARRIER TRANSFERASE"/>
    <property type="match status" value="1"/>
</dbReference>
<dbReference type="Proteomes" id="UP000034954">
    <property type="component" value="Unassembled WGS sequence"/>
</dbReference>
<reference evidence="9 10" key="1">
    <citation type="journal article" date="2013" name="BMC Microbiol.">
        <title>Identification of the type II cytochrome c maturation pathway in anammox bacteria by comparative genomics.</title>
        <authorList>
            <person name="Ferousi C."/>
            <person name="Speth D.R."/>
            <person name="Reimann J."/>
            <person name="Op den Camp H.J."/>
            <person name="Allen J.W."/>
            <person name="Keltjens J.T."/>
            <person name="Jetten M.S."/>
        </authorList>
    </citation>
    <scope>NUCLEOTIDE SEQUENCE [LARGE SCALE GENOMIC DNA]</scope>
    <source>
        <strain evidence="9">RU1</strain>
    </source>
</reference>
<dbReference type="Gene3D" id="3.40.50.720">
    <property type="entry name" value="NAD(P)-binding Rossmann-like Domain"/>
    <property type="match status" value="1"/>
</dbReference>
<dbReference type="Pfam" id="PF02397">
    <property type="entry name" value="Bac_transf"/>
    <property type="match status" value="1"/>
</dbReference>
<evidence type="ECO:0000259" key="8">
    <source>
        <dbReference type="Pfam" id="PF02397"/>
    </source>
</evidence>
<keyword evidence="3" id="KW-0808">Transferase</keyword>
<dbReference type="InterPro" id="IPR017475">
    <property type="entry name" value="EPS_sugar_tfrase"/>
</dbReference>
<feature type="transmembrane region" description="Helical" evidence="7">
    <location>
        <begin position="63"/>
        <end position="83"/>
    </location>
</feature>
<keyword evidence="6 7" id="KW-0472">Membrane</keyword>
<comment type="similarity">
    <text evidence="2">Belongs to the bacterial sugar transferase family.</text>
</comment>
<feature type="transmembrane region" description="Helical" evidence="7">
    <location>
        <begin position="29"/>
        <end position="51"/>
    </location>
</feature>
<evidence type="ECO:0000256" key="6">
    <source>
        <dbReference type="ARBA" id="ARBA00023136"/>
    </source>
</evidence>
<dbReference type="GO" id="GO:0016020">
    <property type="term" value="C:membrane"/>
    <property type="evidence" value="ECO:0007669"/>
    <property type="project" value="UniProtKB-SubCell"/>
</dbReference>
<evidence type="ECO:0000256" key="4">
    <source>
        <dbReference type="ARBA" id="ARBA00022692"/>
    </source>
</evidence>
<evidence type="ECO:0000256" key="3">
    <source>
        <dbReference type="ARBA" id="ARBA00022679"/>
    </source>
</evidence>
<keyword evidence="5 7" id="KW-1133">Transmembrane helix</keyword>
<dbReference type="NCBIfam" id="TIGR03025">
    <property type="entry name" value="EPS_sugtrans"/>
    <property type="match status" value="1"/>
</dbReference>
<dbReference type="GO" id="GO:0016780">
    <property type="term" value="F:phosphotransferase activity, for other substituted phosphate groups"/>
    <property type="evidence" value="ECO:0007669"/>
    <property type="project" value="TreeGrafter"/>
</dbReference>
<dbReference type="PANTHER" id="PTHR30576:SF10">
    <property type="entry name" value="SLL5057 PROTEIN"/>
    <property type="match status" value="1"/>
</dbReference>
<evidence type="ECO:0000256" key="1">
    <source>
        <dbReference type="ARBA" id="ARBA00004141"/>
    </source>
</evidence>
<feature type="domain" description="Bacterial sugar transferase" evidence="8">
    <location>
        <begin position="226"/>
        <end position="413"/>
    </location>
</feature>
<dbReference type="InterPro" id="IPR003362">
    <property type="entry name" value="Bact_transf"/>
</dbReference>
<comment type="caution">
    <text evidence="9">The sequence shown here is derived from an EMBL/GenBank/DDBJ whole genome shotgun (WGS) entry which is preliminary data.</text>
</comment>
<evidence type="ECO:0000256" key="2">
    <source>
        <dbReference type="ARBA" id="ARBA00006464"/>
    </source>
</evidence>
<evidence type="ECO:0000256" key="7">
    <source>
        <dbReference type="SAM" id="Phobius"/>
    </source>
</evidence>
<dbReference type="EMBL" id="LAQJ01000228">
    <property type="protein sequence ID" value="KKO18900.1"/>
    <property type="molecule type" value="Genomic_DNA"/>
</dbReference>
<dbReference type="AlphaFoldDB" id="A0A0M2UTF9"/>
<organism evidence="9 10">
    <name type="scientific">Candidatus Brocadia fulgida</name>
    <dbReference type="NCBI Taxonomy" id="380242"/>
    <lineage>
        <taxon>Bacteria</taxon>
        <taxon>Pseudomonadati</taxon>
        <taxon>Planctomycetota</taxon>
        <taxon>Candidatus Brocadiia</taxon>
        <taxon>Candidatus Brocadiales</taxon>
        <taxon>Candidatus Brocadiaceae</taxon>
        <taxon>Candidatus Brocadia</taxon>
    </lineage>
</organism>
<feature type="transmembrane region" description="Helical" evidence="7">
    <location>
        <begin position="231"/>
        <end position="252"/>
    </location>
</feature>
<gene>
    <name evidence="9" type="ORF">BROFUL_02379</name>
</gene>
<sequence length="427" mass="49157">MTIVAPLWIVSLSHAGMYRSLREKRLIDACWNIFEGSLLASIVFSVIAFFLKFEVISRTFITTFSLCILVTLVAEKCLILALLHHMRRRGYNSRTLLIAGSGKRARRFAHIIKTNPQWGFRIMGFIDEEERVGMKVGEYEVIGALKDLASILDNHAVSEVIFLLPRKWLAGLEVHIDTCEKVGVKATVAIDLFNTSVAKPKIKQLHGFPLLSLDATPYDVFHLLIKRFVDILVSLIVLVSSLPVFMMAVVAIKLTSPGPVFFRQIRCGLYGKPFTLYKFRTMIVDADKMLDKIRHLNESKGPVFHSRNDPRVTPAGRILRMMSLDELPQLFNVLKGDMSLIGPRPPIPDEVEKYERWQRRRLSFRPGIVCTWQVSNRFQPDFQKWMQMDLDYIDNWSLVLDLKILFKIFPALFRGLMYWHIQMEKGS</sequence>
<evidence type="ECO:0000256" key="5">
    <source>
        <dbReference type="ARBA" id="ARBA00022989"/>
    </source>
</evidence>
<evidence type="ECO:0000313" key="9">
    <source>
        <dbReference type="EMBL" id="KKO18900.1"/>
    </source>
</evidence>
<accession>A0A0M2UTF9</accession>
<proteinExistence type="inferred from homology"/>
<protein>
    <submittedName>
        <fullName evidence="9">Polysaccharide biosynthesis polyprenyl glycosylphosphotransferase</fullName>
    </submittedName>
</protein>
<evidence type="ECO:0000313" key="10">
    <source>
        <dbReference type="Proteomes" id="UP000034954"/>
    </source>
</evidence>
<keyword evidence="10" id="KW-1185">Reference proteome</keyword>